<dbReference type="OrthoDB" id="5136701at2759"/>
<evidence type="ECO:0000256" key="1">
    <source>
        <dbReference type="SAM" id="MobiDB-lite"/>
    </source>
</evidence>
<evidence type="ECO:0000313" key="2">
    <source>
        <dbReference type="EMBL" id="PHH64107.1"/>
    </source>
</evidence>
<feature type="region of interest" description="Disordered" evidence="1">
    <location>
        <begin position="89"/>
        <end position="156"/>
    </location>
</feature>
<evidence type="ECO:0000313" key="3">
    <source>
        <dbReference type="Proteomes" id="UP000226192"/>
    </source>
</evidence>
<comment type="caution">
    <text evidence="2">The sequence shown here is derived from an EMBL/GenBank/DDBJ whole genome shotgun (WGS) entry which is preliminary data.</text>
</comment>
<protein>
    <submittedName>
        <fullName evidence="2">Uncharacterized protein</fullName>
    </submittedName>
</protein>
<reference evidence="2 3" key="1">
    <citation type="submission" date="2017-06" db="EMBL/GenBank/DDBJ databases">
        <title>Ant-infecting Ophiocordyceps genomes reveal a high diversity of potential behavioral manipulation genes and a possible major role for enterotoxins.</title>
        <authorList>
            <person name="De Bekker C."/>
            <person name="Evans H.C."/>
            <person name="Brachmann A."/>
            <person name="Hughes D.P."/>
        </authorList>
    </citation>
    <scope>NUCLEOTIDE SEQUENCE [LARGE SCALE GENOMIC DNA]</scope>
    <source>
        <strain evidence="2 3">Map64</strain>
    </source>
</reference>
<accession>A0A2C5Y5Y6</accession>
<dbReference type="Proteomes" id="UP000226192">
    <property type="component" value="Unassembled WGS sequence"/>
</dbReference>
<organism evidence="2 3">
    <name type="scientific">Ophiocordyceps australis</name>
    <dbReference type="NCBI Taxonomy" id="1399860"/>
    <lineage>
        <taxon>Eukaryota</taxon>
        <taxon>Fungi</taxon>
        <taxon>Dikarya</taxon>
        <taxon>Ascomycota</taxon>
        <taxon>Pezizomycotina</taxon>
        <taxon>Sordariomycetes</taxon>
        <taxon>Hypocreomycetidae</taxon>
        <taxon>Hypocreales</taxon>
        <taxon>Ophiocordycipitaceae</taxon>
        <taxon>Ophiocordyceps</taxon>
    </lineage>
</organism>
<feature type="compositionally biased region" description="Low complexity" evidence="1">
    <location>
        <begin position="235"/>
        <end position="284"/>
    </location>
</feature>
<dbReference type="AlphaFoldDB" id="A0A2C5Y5Y6"/>
<gene>
    <name evidence="2" type="ORF">CDD81_4982</name>
</gene>
<keyword evidence="3" id="KW-1185">Reference proteome</keyword>
<feature type="region of interest" description="Disordered" evidence="1">
    <location>
        <begin position="230"/>
        <end position="310"/>
    </location>
</feature>
<dbReference type="EMBL" id="NJET01000036">
    <property type="protein sequence ID" value="PHH64107.1"/>
    <property type="molecule type" value="Genomic_DNA"/>
</dbReference>
<feature type="compositionally biased region" description="Polar residues" evidence="1">
    <location>
        <begin position="130"/>
        <end position="143"/>
    </location>
</feature>
<dbReference type="STRING" id="1399860.A0A2C5Y5Y6"/>
<proteinExistence type="predicted"/>
<name>A0A2C5Y5Y6_9HYPO</name>
<sequence length="362" mass="38995">MAAQMLEAACHNVQADDQEAEPVVTALGSGGRYYICTRTRANEYKQHFHGLPKALEEWLFPADGSSRHFETLQVILIGDDGFWASDKDGELRSNAGRPSQRLKRPLTWHGQQRRAADSRRSQQGEPSEGAQPSRSLHGRSSSGEAVEHHEPTSPRAVPVAMALSRSRTSAVSGTWPRPLPDERRVEVLRREALKRRRSRLSVDEGALYPAHVMPPLPLAVVAAPRYADAGVQTDSPSSSATTSSTIASSTSSRSGSTSSSMTSSMTSTNTSSTITSTITSSPSSSKPPPAPAKSIPRSRHSRASSSSSGSSLYFAASDALVWHTHDAWPRKPSNPVAMGQLQEYFRSTSYTLGDALEPVAMG</sequence>